<dbReference type="Pfam" id="PF12706">
    <property type="entry name" value="Lactamase_B_2"/>
    <property type="match status" value="1"/>
</dbReference>
<dbReference type="InterPro" id="IPR052533">
    <property type="entry name" value="WalJ/YycJ-like"/>
</dbReference>
<keyword evidence="3" id="KW-1185">Reference proteome</keyword>
<organism evidence="2 3">
    <name type="scientific">Peribacillus muralis</name>
    <dbReference type="NCBI Taxonomy" id="264697"/>
    <lineage>
        <taxon>Bacteria</taxon>
        <taxon>Bacillati</taxon>
        <taxon>Bacillota</taxon>
        <taxon>Bacilli</taxon>
        <taxon>Bacillales</taxon>
        <taxon>Bacillaceae</taxon>
        <taxon>Peribacillus</taxon>
    </lineage>
</organism>
<dbReference type="GO" id="GO:0016787">
    <property type="term" value="F:hydrolase activity"/>
    <property type="evidence" value="ECO:0007669"/>
    <property type="project" value="UniProtKB-KW"/>
</dbReference>
<evidence type="ECO:0000313" key="3">
    <source>
        <dbReference type="Proteomes" id="UP000077926"/>
    </source>
</evidence>
<dbReference type="EMBL" id="CP017080">
    <property type="protein sequence ID" value="AOH53329.1"/>
    <property type="molecule type" value="Genomic_DNA"/>
</dbReference>
<proteinExistence type="predicted"/>
<evidence type="ECO:0000313" key="2">
    <source>
        <dbReference type="EMBL" id="AOH53329.1"/>
    </source>
</evidence>
<dbReference type="SMART" id="SM00849">
    <property type="entry name" value="Lactamase_B"/>
    <property type="match status" value="1"/>
</dbReference>
<reference evidence="2 3" key="1">
    <citation type="submission" date="2016-08" db="EMBL/GenBank/DDBJ databases">
        <title>Complete genome sequence of Bacillus muralis G25-68, a strain with toxicity to nematodes.</title>
        <authorList>
            <person name="Zheng Z."/>
        </authorList>
    </citation>
    <scope>NUCLEOTIDE SEQUENCE [LARGE SCALE GENOMIC DNA]</scope>
    <source>
        <strain evidence="2 3">G25-68</strain>
    </source>
</reference>
<dbReference type="STRING" id="264697.ABE28_003115"/>
<evidence type="ECO:0000259" key="1">
    <source>
        <dbReference type="SMART" id="SM00849"/>
    </source>
</evidence>
<protein>
    <submittedName>
        <fullName evidence="2">MBL fold metallo-hydrolase</fullName>
    </submittedName>
</protein>
<name>A0A1B3XJG1_9BACI</name>
<dbReference type="Gene3D" id="3.60.15.10">
    <property type="entry name" value="Ribonuclease Z/Hydroxyacylglutathione hydrolase-like"/>
    <property type="match status" value="1"/>
</dbReference>
<sequence length="245" mass="26816">MKVEILASGSGGNVIAIRSSGNTILVDVGIAKTKIEKRLLEVGIRPDSIDAILITHAHSDHVKGLSLANKYHIPVFASKGEWESIKGVDSGLKRIMPGNQIISDFDVTAFKVHHDAYEPIGYSIVDKVGDKVSVCLDTGKVDSEMIETMKYSNFLIIESNHEPAMLEHSNYPNATKARILSDIGHLSNTQTAEALTKLVKGVGEKIYLTHLSSSNNMTELAKLTTIRALNRKGFKPGKDYEIEVF</sequence>
<dbReference type="PANTHER" id="PTHR47619:SF1">
    <property type="entry name" value="EXODEOXYRIBONUCLEASE WALJ"/>
    <property type="match status" value="1"/>
</dbReference>
<dbReference type="AlphaFoldDB" id="A0A1B3XJG1"/>
<dbReference type="InterPro" id="IPR001279">
    <property type="entry name" value="Metallo-B-lactamas"/>
</dbReference>
<dbReference type="RefSeq" id="WP_064463981.1">
    <property type="nucleotide sequence ID" value="NZ_CP017080.1"/>
</dbReference>
<dbReference type="SUPFAM" id="SSF56281">
    <property type="entry name" value="Metallo-hydrolase/oxidoreductase"/>
    <property type="match status" value="1"/>
</dbReference>
<keyword evidence="2" id="KW-0378">Hydrolase</keyword>
<accession>A0A1B3XJG1</accession>
<dbReference type="Proteomes" id="UP000077926">
    <property type="component" value="Chromosome"/>
</dbReference>
<feature type="domain" description="Metallo-beta-lactamase" evidence="1">
    <location>
        <begin position="11"/>
        <end position="183"/>
    </location>
</feature>
<dbReference type="OrthoDB" id="9781189at2"/>
<dbReference type="InterPro" id="IPR036866">
    <property type="entry name" value="RibonucZ/Hydroxyglut_hydro"/>
</dbReference>
<dbReference type="KEGG" id="bmur:ABE28_003115"/>
<gene>
    <name evidence="2" type="ORF">ABE28_003115</name>
</gene>
<dbReference type="PANTHER" id="PTHR47619">
    <property type="entry name" value="METALLO-HYDROLASE YYCJ-RELATED"/>
    <property type="match status" value="1"/>
</dbReference>